<feature type="transmembrane region" description="Helical" evidence="8">
    <location>
        <begin position="239"/>
        <end position="258"/>
    </location>
</feature>
<dbReference type="AlphaFoldDB" id="A0A814KV02"/>
<evidence type="ECO:0000313" key="12">
    <source>
        <dbReference type="EMBL" id="CAF3637992.1"/>
    </source>
</evidence>
<dbReference type="PANTHER" id="PTHR24243:SF230">
    <property type="entry name" value="G-PROTEIN COUPLED RECEPTORS FAMILY 1 PROFILE DOMAIN-CONTAINING PROTEIN"/>
    <property type="match status" value="1"/>
</dbReference>
<feature type="transmembrane region" description="Helical" evidence="8">
    <location>
        <begin position="95"/>
        <end position="116"/>
    </location>
</feature>
<dbReference type="Pfam" id="PF00001">
    <property type="entry name" value="7tm_1"/>
    <property type="match status" value="1"/>
</dbReference>
<comment type="caution">
    <text evidence="11">The sequence shown here is derived from an EMBL/GenBank/DDBJ whole genome shotgun (WGS) entry which is preliminary data.</text>
</comment>
<evidence type="ECO:0000259" key="9">
    <source>
        <dbReference type="PROSITE" id="PS50262"/>
    </source>
</evidence>
<dbReference type="Proteomes" id="UP000663829">
    <property type="component" value="Unassembled WGS sequence"/>
</dbReference>
<dbReference type="InterPro" id="IPR000276">
    <property type="entry name" value="GPCR_Rhodpsn"/>
</dbReference>
<evidence type="ECO:0000313" key="13">
    <source>
        <dbReference type="EMBL" id="CAF3826081.1"/>
    </source>
</evidence>
<dbReference type="PRINTS" id="PR00237">
    <property type="entry name" value="GPCRRHODOPSN"/>
</dbReference>
<organism evidence="11 14">
    <name type="scientific">Didymodactylos carnosus</name>
    <dbReference type="NCBI Taxonomy" id="1234261"/>
    <lineage>
        <taxon>Eukaryota</taxon>
        <taxon>Metazoa</taxon>
        <taxon>Spiralia</taxon>
        <taxon>Gnathifera</taxon>
        <taxon>Rotifera</taxon>
        <taxon>Eurotatoria</taxon>
        <taxon>Bdelloidea</taxon>
        <taxon>Philodinida</taxon>
        <taxon>Philodinidae</taxon>
        <taxon>Didymodactylos</taxon>
    </lineage>
</organism>
<gene>
    <name evidence="11" type="ORF">GPM918_LOCUS16594</name>
    <name evidence="10" type="ORF">OVA965_LOCUS7231</name>
    <name evidence="13" type="ORF">SRO942_LOCUS16593</name>
    <name evidence="12" type="ORF">TMI583_LOCUS7229</name>
</gene>
<comment type="subcellular location">
    <subcellularLocation>
        <location evidence="1">Membrane</location>
        <topology evidence="1">Multi-pass membrane protein</topology>
    </subcellularLocation>
</comment>
<name>A0A814KV02_9BILA</name>
<proteinExistence type="predicted"/>
<feature type="transmembrane region" description="Helical" evidence="8">
    <location>
        <begin position="137"/>
        <end position="157"/>
    </location>
</feature>
<feature type="domain" description="G-protein coupled receptors family 1 profile" evidence="9">
    <location>
        <begin position="37"/>
        <end position="310"/>
    </location>
</feature>
<dbReference type="Gene3D" id="1.20.1070.10">
    <property type="entry name" value="Rhodopsin 7-helix transmembrane proteins"/>
    <property type="match status" value="1"/>
</dbReference>
<evidence type="ECO:0000313" key="10">
    <source>
        <dbReference type="EMBL" id="CAF0852755.1"/>
    </source>
</evidence>
<dbReference type="InterPro" id="IPR017452">
    <property type="entry name" value="GPCR_Rhodpsn_7TM"/>
</dbReference>
<evidence type="ECO:0000256" key="1">
    <source>
        <dbReference type="ARBA" id="ARBA00004141"/>
    </source>
</evidence>
<evidence type="ECO:0000256" key="2">
    <source>
        <dbReference type="ARBA" id="ARBA00022692"/>
    </source>
</evidence>
<dbReference type="Proteomes" id="UP000681722">
    <property type="component" value="Unassembled WGS sequence"/>
</dbReference>
<dbReference type="EMBL" id="CAJOBA010002275">
    <property type="protein sequence ID" value="CAF3637992.1"/>
    <property type="molecule type" value="Genomic_DNA"/>
</dbReference>
<evidence type="ECO:0000256" key="6">
    <source>
        <dbReference type="ARBA" id="ARBA00023170"/>
    </source>
</evidence>
<keyword evidence="3 8" id="KW-1133">Transmembrane helix</keyword>
<evidence type="ECO:0000256" key="7">
    <source>
        <dbReference type="ARBA" id="ARBA00023224"/>
    </source>
</evidence>
<evidence type="ECO:0000256" key="5">
    <source>
        <dbReference type="ARBA" id="ARBA00023136"/>
    </source>
</evidence>
<keyword evidence="14" id="KW-1185">Reference proteome</keyword>
<dbReference type="Proteomes" id="UP000677228">
    <property type="component" value="Unassembled WGS sequence"/>
</dbReference>
<feature type="transmembrane region" description="Helical" evidence="8">
    <location>
        <begin position="55"/>
        <end position="75"/>
    </location>
</feature>
<keyword evidence="7" id="KW-0807">Transducer</keyword>
<dbReference type="EMBL" id="CAJNOK010002274">
    <property type="protein sequence ID" value="CAF0852755.1"/>
    <property type="molecule type" value="Genomic_DNA"/>
</dbReference>
<evidence type="ECO:0000256" key="3">
    <source>
        <dbReference type="ARBA" id="ARBA00022989"/>
    </source>
</evidence>
<evidence type="ECO:0000313" key="11">
    <source>
        <dbReference type="EMBL" id="CAF1057261.1"/>
    </source>
</evidence>
<dbReference type="EMBL" id="CAJOBC010004394">
    <property type="protein sequence ID" value="CAF3826081.1"/>
    <property type="molecule type" value="Genomic_DNA"/>
</dbReference>
<dbReference type="GO" id="GO:0005886">
    <property type="term" value="C:plasma membrane"/>
    <property type="evidence" value="ECO:0007669"/>
    <property type="project" value="TreeGrafter"/>
</dbReference>
<dbReference type="OrthoDB" id="9987032at2759"/>
<protein>
    <recommendedName>
        <fullName evidence="9">G-protein coupled receptors family 1 profile domain-containing protein</fullName>
    </recommendedName>
</protein>
<accession>A0A814KV02</accession>
<reference evidence="11" key="1">
    <citation type="submission" date="2021-02" db="EMBL/GenBank/DDBJ databases">
        <authorList>
            <person name="Nowell W R."/>
        </authorList>
    </citation>
    <scope>NUCLEOTIDE SEQUENCE</scope>
</reference>
<dbReference type="SUPFAM" id="SSF81321">
    <property type="entry name" value="Family A G protein-coupled receptor-like"/>
    <property type="match status" value="1"/>
</dbReference>
<keyword evidence="6" id="KW-0675">Receptor</keyword>
<keyword evidence="2 8" id="KW-0812">Transmembrane</keyword>
<dbReference type="PROSITE" id="PS50262">
    <property type="entry name" value="G_PROTEIN_RECEP_F1_2"/>
    <property type="match status" value="1"/>
</dbReference>
<keyword evidence="5 8" id="KW-0472">Membrane</keyword>
<dbReference type="Proteomes" id="UP000682733">
    <property type="component" value="Unassembled WGS sequence"/>
</dbReference>
<evidence type="ECO:0000313" key="14">
    <source>
        <dbReference type="Proteomes" id="UP000663829"/>
    </source>
</evidence>
<keyword evidence="4" id="KW-0297">G-protein coupled receptor</keyword>
<feature type="transmembrane region" description="Helical" evidence="8">
    <location>
        <begin position="20"/>
        <end position="43"/>
    </location>
</feature>
<dbReference type="GO" id="GO:0004930">
    <property type="term" value="F:G protein-coupled receptor activity"/>
    <property type="evidence" value="ECO:0007669"/>
    <property type="project" value="UniProtKB-KW"/>
</dbReference>
<dbReference type="EMBL" id="CAJNOQ010004395">
    <property type="protein sequence ID" value="CAF1057261.1"/>
    <property type="molecule type" value="Genomic_DNA"/>
</dbReference>
<evidence type="ECO:0000256" key="4">
    <source>
        <dbReference type="ARBA" id="ARBA00023040"/>
    </source>
</evidence>
<evidence type="ECO:0000256" key="8">
    <source>
        <dbReference type="SAM" id="Phobius"/>
    </source>
</evidence>
<dbReference type="PANTHER" id="PTHR24243">
    <property type="entry name" value="G-PROTEIN COUPLED RECEPTOR"/>
    <property type="match status" value="1"/>
</dbReference>
<sequence>MMLNNSSHLCAEHSYFITDILLWKVFSILLPVLGIPGNVLIIIIMLNRSNRKHPISLYFTAIAMFEIIYLIGLLWDWLDVMSIVADPRKTLNCAGFYMLVIGTAMISAILLANVSIDRVIMILLPFKTNAWITHRKVTLTIVITGLSIFCLMIHYRFSLCYHFGSSVLYGQACIICPNARIWFEHVWPILYLTLFRVLPALIVIICAVIILVNRCSLSKITRTTVTNKTKVRLDHRRQFVRMQTLSIVLVLFSLYFTLSIMPNTIMQFFNKNFRYETDCFKLGQWKLLNTLFIMFESTSYTNKFYIKLIVSKQFRNDIKRLITIPVHQTNILEKKMHRYQKPIAK</sequence>
<feature type="transmembrane region" description="Helical" evidence="8">
    <location>
        <begin position="189"/>
        <end position="212"/>
    </location>
</feature>